<evidence type="ECO:0000259" key="8">
    <source>
        <dbReference type="PROSITE" id="PS51201"/>
    </source>
</evidence>
<dbReference type="Gene3D" id="1.20.1530.20">
    <property type="match status" value="1"/>
</dbReference>
<feature type="transmembrane region" description="Helical" evidence="7">
    <location>
        <begin position="75"/>
        <end position="103"/>
    </location>
</feature>
<organism evidence="9 10">
    <name type="scientific">Actinomyces howellii</name>
    <dbReference type="NCBI Taxonomy" id="52771"/>
    <lineage>
        <taxon>Bacteria</taxon>
        <taxon>Bacillati</taxon>
        <taxon>Actinomycetota</taxon>
        <taxon>Actinomycetes</taxon>
        <taxon>Actinomycetales</taxon>
        <taxon>Actinomycetaceae</taxon>
        <taxon>Actinomyces</taxon>
    </lineage>
</organism>
<evidence type="ECO:0000256" key="5">
    <source>
        <dbReference type="ARBA" id="ARBA00022989"/>
    </source>
</evidence>
<feature type="transmembrane region" description="Helical" evidence="7">
    <location>
        <begin position="109"/>
        <end position="130"/>
    </location>
</feature>
<dbReference type="InterPro" id="IPR038770">
    <property type="entry name" value="Na+/solute_symporter_sf"/>
</dbReference>
<evidence type="ECO:0000256" key="1">
    <source>
        <dbReference type="ARBA" id="ARBA00004141"/>
    </source>
</evidence>
<dbReference type="InterPro" id="IPR006153">
    <property type="entry name" value="Cation/H_exchanger_TM"/>
</dbReference>
<feature type="transmembrane region" description="Helical" evidence="7">
    <location>
        <begin position="173"/>
        <end position="192"/>
    </location>
</feature>
<dbReference type="Gene3D" id="3.40.50.720">
    <property type="entry name" value="NAD(P)-binding Rossmann-like Domain"/>
    <property type="match status" value="1"/>
</dbReference>
<feature type="transmembrane region" description="Helical" evidence="7">
    <location>
        <begin position="142"/>
        <end position="167"/>
    </location>
</feature>
<dbReference type="AlphaFoldDB" id="A0A3S4RE58"/>
<evidence type="ECO:0000256" key="3">
    <source>
        <dbReference type="ARBA" id="ARBA00022448"/>
    </source>
</evidence>
<keyword evidence="6 7" id="KW-0472">Membrane</keyword>
<evidence type="ECO:0000256" key="2">
    <source>
        <dbReference type="ARBA" id="ARBA00005551"/>
    </source>
</evidence>
<dbReference type="SUPFAM" id="SSF51735">
    <property type="entry name" value="NAD(P)-binding Rossmann-fold domains"/>
    <property type="match status" value="1"/>
</dbReference>
<dbReference type="Proteomes" id="UP000266895">
    <property type="component" value="Chromosome"/>
</dbReference>
<feature type="transmembrane region" description="Helical" evidence="7">
    <location>
        <begin position="199"/>
        <end position="216"/>
    </location>
</feature>
<dbReference type="GO" id="GO:0015297">
    <property type="term" value="F:antiporter activity"/>
    <property type="evidence" value="ECO:0007669"/>
    <property type="project" value="InterPro"/>
</dbReference>
<dbReference type="PANTHER" id="PTHR42751">
    <property type="entry name" value="SODIUM/HYDROGEN EXCHANGER FAMILY/TRKA DOMAIN PROTEIN"/>
    <property type="match status" value="1"/>
</dbReference>
<keyword evidence="5 7" id="KW-1133">Transmembrane helix</keyword>
<name>A0A3S4RE58_9ACTO</name>
<proteinExistence type="inferred from homology"/>
<comment type="similarity">
    <text evidence="2">Belongs to the monovalent cation:proton antiporter 2 (CPA2) transporter (TC 2.A.37) family.</text>
</comment>
<dbReference type="PANTHER" id="PTHR42751:SF1">
    <property type="entry name" value="CATION_PROTON ANTIPORTER YBAL-RELATED"/>
    <property type="match status" value="1"/>
</dbReference>
<feature type="transmembrane region" description="Helical" evidence="7">
    <location>
        <begin position="335"/>
        <end position="353"/>
    </location>
</feature>
<dbReference type="KEGG" id="ahw:NCTC11636_00288"/>
<keyword evidence="4 7" id="KW-0812">Transmembrane</keyword>
<dbReference type="InterPro" id="IPR036291">
    <property type="entry name" value="NAD(P)-bd_dom_sf"/>
</dbReference>
<evidence type="ECO:0000313" key="10">
    <source>
        <dbReference type="Proteomes" id="UP000266895"/>
    </source>
</evidence>
<dbReference type="Pfam" id="PF02254">
    <property type="entry name" value="TrkA_N"/>
    <property type="match status" value="1"/>
</dbReference>
<sequence>MTLAVHLVAVVVLGFAAAVLTMPPLVGYIAAGFALGALGWPTPGWIETVGDLGAALLLFSIGLDLDPRTLGRRLVAGTAAMTMVVITAATTLVIGAAVLVAGLGVGRTAGWPAALMLGFALASSSTVVIMKILEDRADATSLYGRVAVGTSILQDTSSIVLLVFIAGSVPSPWALVVVLLVPGATVLGRVLARVRHREMLALLGVAVGLVPGYQLFEAVGLPGTLGALVMGALLARHPRAVELAESFRPIQELLLVAFFVSIGSAGLPSAGSLIMALILVALLPLRSAAYTAALWYYRLRHRSAVLTGLAVASYSELALVVASVGVSQGMLGAEWLQSLSVAVALSFVVASVVNKRPGSLVLRLSHRMPDHAPDALHPAEAPLDVTGIEVVIFGMGRVGRTAYRRLCDELVTDDGVPDEATVPIPVMGVDSDADKVAELRAQGLNVVEGDATDTDFWQRLGTGAVGTAVLAMSDPGANLAVLDWIEHHGFAGEVMAVASYEDEARKMRERGVNTVINAYDGIGSALAEAAQHRWPATAINAGA</sequence>
<reference evidence="9 10" key="1">
    <citation type="submission" date="2018-12" db="EMBL/GenBank/DDBJ databases">
        <authorList>
            <consortium name="Pathogen Informatics"/>
        </authorList>
    </citation>
    <scope>NUCLEOTIDE SEQUENCE [LARGE SCALE GENOMIC DNA]</scope>
    <source>
        <strain evidence="9 10">NCTC11636</strain>
    </source>
</reference>
<dbReference type="GO" id="GO:0006813">
    <property type="term" value="P:potassium ion transport"/>
    <property type="evidence" value="ECO:0007669"/>
    <property type="project" value="InterPro"/>
</dbReference>
<dbReference type="PROSITE" id="PS51201">
    <property type="entry name" value="RCK_N"/>
    <property type="match status" value="1"/>
</dbReference>
<dbReference type="GO" id="GO:0016020">
    <property type="term" value="C:membrane"/>
    <property type="evidence" value="ECO:0007669"/>
    <property type="project" value="UniProtKB-SubCell"/>
</dbReference>
<keyword evidence="10" id="KW-1185">Reference proteome</keyword>
<evidence type="ECO:0000256" key="6">
    <source>
        <dbReference type="ARBA" id="ARBA00023136"/>
    </source>
</evidence>
<dbReference type="RefSeq" id="WP_126381410.1">
    <property type="nucleotide sequence ID" value="NZ_LR134350.1"/>
</dbReference>
<evidence type="ECO:0000256" key="4">
    <source>
        <dbReference type="ARBA" id="ARBA00022692"/>
    </source>
</evidence>
<dbReference type="Pfam" id="PF00999">
    <property type="entry name" value="Na_H_Exchanger"/>
    <property type="match status" value="1"/>
</dbReference>
<feature type="transmembrane region" description="Helical" evidence="7">
    <location>
        <begin position="45"/>
        <end position="63"/>
    </location>
</feature>
<protein>
    <submittedName>
        <fullName evidence="9">K(+)/H(+) antiporter</fullName>
    </submittedName>
</protein>
<accession>A0A3S4RE58</accession>
<dbReference type="OrthoDB" id="3418949at2"/>
<dbReference type="GO" id="GO:1902600">
    <property type="term" value="P:proton transmembrane transport"/>
    <property type="evidence" value="ECO:0007669"/>
    <property type="project" value="InterPro"/>
</dbReference>
<evidence type="ECO:0000256" key="7">
    <source>
        <dbReference type="SAM" id="Phobius"/>
    </source>
</evidence>
<comment type="subcellular location">
    <subcellularLocation>
        <location evidence="1">Membrane</location>
        <topology evidence="1">Multi-pass membrane protein</topology>
    </subcellularLocation>
</comment>
<feature type="transmembrane region" description="Helical" evidence="7">
    <location>
        <begin position="304"/>
        <end position="323"/>
    </location>
</feature>
<evidence type="ECO:0000313" key="9">
    <source>
        <dbReference type="EMBL" id="VEG25976.1"/>
    </source>
</evidence>
<dbReference type="EMBL" id="LR134350">
    <property type="protein sequence ID" value="VEG25976.1"/>
    <property type="molecule type" value="Genomic_DNA"/>
</dbReference>
<keyword evidence="3" id="KW-0813">Transport</keyword>
<feature type="domain" description="RCK N-terminal" evidence="8">
    <location>
        <begin position="387"/>
        <end position="516"/>
    </location>
</feature>
<dbReference type="InterPro" id="IPR003148">
    <property type="entry name" value="RCK_N"/>
</dbReference>
<gene>
    <name evidence="9" type="primary">kefC_1</name>
    <name evidence="9" type="ORF">NCTC11636_00288</name>
</gene>